<proteinExistence type="predicted"/>
<dbReference type="SMART" id="SM00939">
    <property type="entry name" value="PepX_C"/>
    <property type="match status" value="1"/>
</dbReference>
<dbReference type="Gene3D" id="3.40.50.1820">
    <property type="entry name" value="alpha/beta hydrolase"/>
    <property type="match status" value="1"/>
</dbReference>
<dbReference type="InterPro" id="IPR000383">
    <property type="entry name" value="Xaa-Pro-like_dom"/>
</dbReference>
<dbReference type="GO" id="GO:0008239">
    <property type="term" value="F:dipeptidyl-peptidase activity"/>
    <property type="evidence" value="ECO:0007669"/>
    <property type="project" value="InterPro"/>
</dbReference>
<dbReference type="InterPro" id="IPR008979">
    <property type="entry name" value="Galactose-bd-like_sf"/>
</dbReference>
<comment type="caution">
    <text evidence="3">The sequence shown here is derived from an EMBL/GenBank/DDBJ whole genome shotgun (WGS) entry which is preliminary data.</text>
</comment>
<evidence type="ECO:0000313" key="4">
    <source>
        <dbReference type="Proteomes" id="UP000324324"/>
    </source>
</evidence>
<keyword evidence="4" id="KW-1185">Reference proteome</keyword>
<dbReference type="SUPFAM" id="SSF53474">
    <property type="entry name" value="alpha/beta-Hydrolases"/>
    <property type="match status" value="1"/>
</dbReference>
<evidence type="ECO:0000313" key="3">
    <source>
        <dbReference type="EMBL" id="KAA6117999.1"/>
    </source>
</evidence>
<dbReference type="Pfam" id="PF08530">
    <property type="entry name" value="PepX_C"/>
    <property type="match status" value="1"/>
</dbReference>
<gene>
    <name evidence="3" type="ORF">F1599_22165</name>
</gene>
<name>A0A5M8A5S7_9BURK</name>
<dbReference type="PANTHER" id="PTHR43056:SF10">
    <property type="entry name" value="COCE_NOND FAMILY, PUTATIVE (AFU_ORTHOLOGUE AFUA_7G00600)-RELATED"/>
    <property type="match status" value="1"/>
</dbReference>
<dbReference type="Proteomes" id="UP000324324">
    <property type="component" value="Unassembled WGS sequence"/>
</dbReference>
<dbReference type="RefSeq" id="WP_150084605.1">
    <property type="nucleotide sequence ID" value="NZ_VWRN01000060.1"/>
</dbReference>
<dbReference type="NCBIfam" id="TIGR00976">
    <property type="entry name" value="CocE_NonD"/>
    <property type="match status" value="1"/>
</dbReference>
<dbReference type="InterPro" id="IPR050585">
    <property type="entry name" value="Xaa-Pro_dipeptidyl-ppase/CocE"/>
</dbReference>
<dbReference type="EMBL" id="VWRN01000060">
    <property type="protein sequence ID" value="KAA6117999.1"/>
    <property type="molecule type" value="Genomic_DNA"/>
</dbReference>
<protein>
    <submittedName>
        <fullName evidence="3">CocE/NonD family hydrolase</fullName>
    </submittedName>
</protein>
<sequence length="619" mass="68550">MSDIDLRGNAWKTPASTYLEARPSRFSVPDAPLSCYVTMRDGCRLAVDVFVPQPLEAEGPVRDNDAPARYPTIVIFTPYFRRFRLREPGAEPSPNTAKYRDAFVPKGYAVVVVDVRGTGASFGTRDALRSPTERDDYFEIADWIVAQPWSNGRIGSTGISYLGAAACFLASTGHPAVKAIAPLFAVSDIYSEQLYPGGLLSKVWVQAYDELMVALDQDDRALLARYPYFNDPRFDGPERVDADTDGSLVQAAIEQHRNNFALADLAPEFAFRDGATQHDPALDSGSCSPYRYLDGIAQDVAVYSISGWYDGGGYANGAITRFLSLPNHDSRLLLGPWDHGARTNISPWRNHAAADFPLLAEVLRFFDHHLMQLPTGLEHEARVHYYSVHDEQWHAAATWPPVPVDDTQRLYLSADAESLSPACPAAESDRDTMADFNWSTGRQTRYERLGAANIEDYYPDWSERQQDLLSFDGAVLTAPLSIAGHVVLNIGLASSQPDAALHVFLSEVEASGQVRYITEGMLRALHRRTAPCPPEYRTTWPYRTFAKADAARLVPGQTERLHFAMLPVAWTLAAGSRLRLSIAGADRGHFPQVPHGRPPRLSIRLGGELASYLDLPIRR</sequence>
<dbReference type="InterPro" id="IPR029058">
    <property type="entry name" value="AB_hydrolase_fold"/>
</dbReference>
<organism evidence="3 4">
    <name type="scientific">Cupriavidus cauae</name>
    <dbReference type="NCBI Taxonomy" id="2608999"/>
    <lineage>
        <taxon>Bacteria</taxon>
        <taxon>Pseudomonadati</taxon>
        <taxon>Pseudomonadota</taxon>
        <taxon>Betaproteobacteria</taxon>
        <taxon>Burkholderiales</taxon>
        <taxon>Burkholderiaceae</taxon>
        <taxon>Cupriavidus</taxon>
    </lineage>
</organism>
<accession>A0A5M8A5S7</accession>
<dbReference type="PANTHER" id="PTHR43056">
    <property type="entry name" value="PEPTIDASE S9 PROLYL OLIGOPEPTIDASE"/>
    <property type="match status" value="1"/>
</dbReference>
<dbReference type="Pfam" id="PF02129">
    <property type="entry name" value="Peptidase_S15"/>
    <property type="match status" value="1"/>
</dbReference>
<reference evidence="3 4" key="1">
    <citation type="submission" date="2019-09" db="EMBL/GenBank/DDBJ databases">
        <title>Isolation of a novel species in the genus Cupriavidus from patients with sepsis using whole genome sequencing.</title>
        <authorList>
            <person name="Kweon O.J."/>
            <person name="Lee M.-K."/>
        </authorList>
    </citation>
    <scope>NUCLEOTIDE SEQUENCE [LARGE SCALE GENOMIC DNA]</scope>
    <source>
        <strain evidence="3 4">MKL-01</strain>
    </source>
</reference>
<evidence type="ECO:0000259" key="2">
    <source>
        <dbReference type="SMART" id="SM00939"/>
    </source>
</evidence>
<dbReference type="InterPro" id="IPR013736">
    <property type="entry name" value="Xaa-Pro_dipept_C"/>
</dbReference>
<evidence type="ECO:0000256" key="1">
    <source>
        <dbReference type="ARBA" id="ARBA00022801"/>
    </source>
</evidence>
<dbReference type="Gene3D" id="1.10.3020.10">
    <property type="entry name" value="alpha-amino acid ester hydrolase ( Helical cap domain)"/>
    <property type="match status" value="1"/>
</dbReference>
<dbReference type="AlphaFoldDB" id="A0A5M8A5S7"/>
<dbReference type="Gene3D" id="2.60.120.260">
    <property type="entry name" value="Galactose-binding domain-like"/>
    <property type="match status" value="1"/>
</dbReference>
<keyword evidence="1 3" id="KW-0378">Hydrolase</keyword>
<dbReference type="SUPFAM" id="SSF49785">
    <property type="entry name" value="Galactose-binding domain-like"/>
    <property type="match status" value="1"/>
</dbReference>
<dbReference type="InterPro" id="IPR005674">
    <property type="entry name" value="CocE/Ser_esterase"/>
</dbReference>
<feature type="domain" description="Xaa-Pro dipeptidyl-peptidase C-terminal" evidence="2">
    <location>
        <begin position="363"/>
        <end position="614"/>
    </location>
</feature>